<dbReference type="PANTHER" id="PTHR23407">
    <property type="entry name" value="ATPASE INHIBITOR/5-FORMYLTETRAHYDROFOLATE CYCLO-LIGASE"/>
    <property type="match status" value="1"/>
</dbReference>
<dbReference type="GO" id="GO:0046872">
    <property type="term" value="F:metal ion binding"/>
    <property type="evidence" value="ECO:0007669"/>
    <property type="project" value="UniProtKB-KW"/>
</dbReference>
<keyword evidence="3 4" id="KW-0067">ATP-binding</keyword>
<reference evidence="6 7" key="1">
    <citation type="submission" date="2019-07" db="EMBL/GenBank/DDBJ databases">
        <title>Genome sequence of Acholeplasma laidlawii strain with increased resistance to erythromycin.</title>
        <authorList>
            <person name="Medvedeva E.S."/>
            <person name="Baranova N.B."/>
            <person name="Siniagina M.N."/>
            <person name="Mouzykantov A."/>
            <person name="Chernova O.A."/>
            <person name="Chernov V.M."/>
        </authorList>
    </citation>
    <scope>NUCLEOTIDE SEQUENCE [LARGE SCALE GENOMIC DNA]</scope>
    <source>
        <strain evidence="6 7">PG8REry</strain>
    </source>
</reference>
<feature type="binding site" evidence="4">
    <location>
        <position position="53"/>
    </location>
    <ligand>
        <name>substrate</name>
    </ligand>
</feature>
<comment type="similarity">
    <text evidence="1 5">Belongs to the 5-formyltetrahydrofolate cyclo-ligase family.</text>
</comment>
<dbReference type="EMBL" id="VKID01000002">
    <property type="protein sequence ID" value="TRX99322.1"/>
    <property type="molecule type" value="Genomic_DNA"/>
</dbReference>
<feature type="binding site" evidence="4">
    <location>
        <begin position="2"/>
        <end position="6"/>
    </location>
    <ligand>
        <name>ATP</name>
        <dbReference type="ChEBI" id="CHEBI:30616"/>
    </ligand>
</feature>
<proteinExistence type="inferred from homology"/>
<sequence length="172" mass="20097">MKKVLRKQIIEARLGISQEQRLQSSKKVMDMLSEEEHFLKADFVGIFYPTQNEMDLTPLIEKYPDKIFAYPKIVNDKIQFLQVDKTIELKKSHFGVSEPSYGFDITSKLEVIIVPALGMTKTNYRLGYGKGYYDKFFKVYQNPYKIGIIYEQEEVSFEPQAHDVPLDTYFKG</sequence>
<dbReference type="InterPro" id="IPR002698">
    <property type="entry name" value="FTHF_cligase"/>
</dbReference>
<dbReference type="GO" id="GO:0005524">
    <property type="term" value="F:ATP binding"/>
    <property type="evidence" value="ECO:0007669"/>
    <property type="project" value="UniProtKB-KW"/>
</dbReference>
<keyword evidence="6" id="KW-0436">Ligase</keyword>
<dbReference type="Proteomes" id="UP000315938">
    <property type="component" value="Unassembled WGS sequence"/>
</dbReference>
<gene>
    <name evidence="6" type="ORF">FNV44_06375</name>
</gene>
<dbReference type="InterPro" id="IPR024185">
    <property type="entry name" value="FTHF_cligase-like_sf"/>
</dbReference>
<evidence type="ECO:0000256" key="1">
    <source>
        <dbReference type="ARBA" id="ARBA00010638"/>
    </source>
</evidence>
<organism evidence="6 7">
    <name type="scientific">Acholeplasma laidlawii</name>
    <dbReference type="NCBI Taxonomy" id="2148"/>
    <lineage>
        <taxon>Bacteria</taxon>
        <taxon>Bacillati</taxon>
        <taxon>Mycoplasmatota</taxon>
        <taxon>Mollicutes</taxon>
        <taxon>Acholeplasmatales</taxon>
        <taxon>Acholeplasmataceae</taxon>
        <taxon>Acholeplasma</taxon>
    </lineage>
</organism>
<keyword evidence="5" id="KW-0460">Magnesium</keyword>
<dbReference type="Gene3D" id="3.40.50.10420">
    <property type="entry name" value="NagB/RpiA/CoA transferase-like"/>
    <property type="match status" value="1"/>
</dbReference>
<keyword evidence="2 4" id="KW-0547">Nucleotide-binding</keyword>
<evidence type="ECO:0000256" key="3">
    <source>
        <dbReference type="ARBA" id="ARBA00022840"/>
    </source>
</evidence>
<evidence type="ECO:0000256" key="2">
    <source>
        <dbReference type="ARBA" id="ARBA00022741"/>
    </source>
</evidence>
<dbReference type="AlphaFoldDB" id="A0A553IGJ4"/>
<dbReference type="SUPFAM" id="SSF100950">
    <property type="entry name" value="NagB/RpiA/CoA transferase-like"/>
    <property type="match status" value="1"/>
</dbReference>
<dbReference type="GO" id="GO:0035999">
    <property type="term" value="P:tetrahydrofolate interconversion"/>
    <property type="evidence" value="ECO:0007669"/>
    <property type="project" value="TreeGrafter"/>
</dbReference>
<name>A0A553IGJ4_ACHLA</name>
<dbReference type="GO" id="GO:0009396">
    <property type="term" value="P:folic acid-containing compound biosynthetic process"/>
    <property type="evidence" value="ECO:0007669"/>
    <property type="project" value="TreeGrafter"/>
</dbReference>
<evidence type="ECO:0000256" key="5">
    <source>
        <dbReference type="RuleBase" id="RU361279"/>
    </source>
</evidence>
<comment type="catalytic activity">
    <reaction evidence="5">
        <text>(6S)-5-formyl-5,6,7,8-tetrahydrofolate + ATP = (6R)-5,10-methenyltetrahydrofolate + ADP + phosphate</text>
        <dbReference type="Rhea" id="RHEA:10488"/>
        <dbReference type="ChEBI" id="CHEBI:30616"/>
        <dbReference type="ChEBI" id="CHEBI:43474"/>
        <dbReference type="ChEBI" id="CHEBI:57455"/>
        <dbReference type="ChEBI" id="CHEBI:57457"/>
        <dbReference type="ChEBI" id="CHEBI:456216"/>
        <dbReference type="EC" id="6.3.3.2"/>
    </reaction>
</comment>
<dbReference type="PIRSF" id="PIRSF006806">
    <property type="entry name" value="FTHF_cligase"/>
    <property type="match status" value="1"/>
</dbReference>
<keyword evidence="5" id="KW-0479">Metal-binding</keyword>
<dbReference type="EC" id="6.3.3.2" evidence="5"/>
<dbReference type="NCBIfam" id="TIGR02727">
    <property type="entry name" value="MTHFS_bact"/>
    <property type="match status" value="1"/>
</dbReference>
<comment type="caution">
    <text evidence="6">The sequence shown here is derived from an EMBL/GenBank/DDBJ whole genome shotgun (WGS) entry which is preliminary data.</text>
</comment>
<dbReference type="PANTHER" id="PTHR23407:SF1">
    <property type="entry name" value="5-FORMYLTETRAHYDROFOLATE CYCLO-LIGASE"/>
    <property type="match status" value="1"/>
</dbReference>
<comment type="cofactor">
    <cofactor evidence="5">
        <name>Mg(2+)</name>
        <dbReference type="ChEBI" id="CHEBI:18420"/>
    </cofactor>
</comment>
<evidence type="ECO:0000256" key="4">
    <source>
        <dbReference type="PIRSR" id="PIRSR006806-1"/>
    </source>
</evidence>
<evidence type="ECO:0000313" key="7">
    <source>
        <dbReference type="Proteomes" id="UP000315938"/>
    </source>
</evidence>
<dbReference type="GeneID" id="41339495"/>
<dbReference type="RefSeq" id="WP_012243288.1">
    <property type="nucleotide sequence ID" value="NZ_CP103951.1"/>
</dbReference>
<accession>A0A553IGJ4</accession>
<dbReference type="GO" id="GO:0030272">
    <property type="term" value="F:5-formyltetrahydrofolate cyclo-ligase activity"/>
    <property type="evidence" value="ECO:0007669"/>
    <property type="project" value="UniProtKB-EC"/>
</dbReference>
<feature type="binding site" evidence="4">
    <location>
        <begin position="125"/>
        <end position="133"/>
    </location>
    <ligand>
        <name>ATP</name>
        <dbReference type="ChEBI" id="CHEBI:30616"/>
    </ligand>
</feature>
<protein>
    <recommendedName>
        <fullName evidence="5">5-formyltetrahydrofolate cyclo-ligase</fullName>
        <ecNumber evidence="5">6.3.3.2</ecNumber>
    </recommendedName>
</protein>
<dbReference type="Pfam" id="PF01812">
    <property type="entry name" value="5-FTHF_cyc-lig"/>
    <property type="match status" value="1"/>
</dbReference>
<dbReference type="InterPro" id="IPR037171">
    <property type="entry name" value="NagB/RpiA_transferase-like"/>
</dbReference>
<evidence type="ECO:0000313" key="6">
    <source>
        <dbReference type="EMBL" id="TRX99322.1"/>
    </source>
</evidence>